<accession>A0A0M0LFX1</accession>
<dbReference type="Proteomes" id="UP000036867">
    <property type="component" value="Unassembled WGS sequence"/>
</dbReference>
<evidence type="ECO:0000256" key="1">
    <source>
        <dbReference type="ARBA" id="ARBA00005709"/>
    </source>
</evidence>
<keyword evidence="7" id="KW-0969">Cilium</keyword>
<dbReference type="STRING" id="263475.AMD00_14750"/>
<evidence type="ECO:0000259" key="6">
    <source>
        <dbReference type="Pfam" id="PF00700"/>
    </source>
</evidence>
<dbReference type="Pfam" id="PF00700">
    <property type="entry name" value="Flagellin_C"/>
    <property type="match status" value="1"/>
</dbReference>
<dbReference type="OrthoDB" id="9796789at2"/>
<dbReference type="InterPro" id="IPR001029">
    <property type="entry name" value="Flagellin_N"/>
</dbReference>
<dbReference type="AlphaFoldDB" id="A0A0M0LFX1"/>
<comment type="subcellular location">
    <subcellularLocation>
        <location evidence="4">Secreted</location>
    </subcellularLocation>
    <subcellularLocation>
        <location evidence="4">Bacterial flagellum</location>
    </subcellularLocation>
</comment>
<comment type="caution">
    <text evidence="7">The sequence shown here is derived from an EMBL/GenBank/DDBJ whole genome shotgun (WGS) entry which is preliminary data.</text>
</comment>
<keyword evidence="8" id="KW-1185">Reference proteome</keyword>
<protein>
    <recommendedName>
        <fullName evidence="2 4">Flagellin</fullName>
    </recommendedName>
</protein>
<evidence type="ECO:0000256" key="3">
    <source>
        <dbReference type="ARBA" id="ARBA00023143"/>
    </source>
</evidence>
<sequence>MRIQDKAWTTFANNRVQKNQSSITKTLEKLSGGDKIVRAALNASGLSISETMRSQIKGLSRAQHNMQDGLSVLEVTDSGLQGVDTALHRSRELAVQAANATLTEDDRSAAQKELNQLMESINDTADDLEFNTQRILGEIRPLFIQVGSNSGQKLAIDTVDVSTKALGLENVNLETRENADALIGKIDKALERISRDLANVGSDYNALSSHHENVGRAEESLQKSESLIRDPDLALEMMDLVKQNIVQKGDELLIQNTNRNVQAVLDLFK</sequence>
<dbReference type="SUPFAM" id="SSF64518">
    <property type="entry name" value="Phase 1 flagellin"/>
    <property type="match status" value="1"/>
</dbReference>
<reference evidence="8" key="1">
    <citation type="submission" date="2015-08" db="EMBL/GenBank/DDBJ databases">
        <title>Fjat-10028 dsm 16317.</title>
        <authorList>
            <person name="Liu B."/>
            <person name="Wang J."/>
            <person name="Zhu Y."/>
            <person name="Liu G."/>
            <person name="Chen Q."/>
            <person name="Chen Z."/>
            <person name="Lan J."/>
            <person name="Che J."/>
            <person name="Ge C."/>
            <person name="Shi H."/>
            <person name="Pan Z."/>
            <person name="Liu X."/>
        </authorList>
    </citation>
    <scope>NUCLEOTIDE SEQUENCE [LARGE SCALE GENOMIC DNA]</scope>
    <source>
        <strain evidence="8">DSM 16317</strain>
    </source>
</reference>
<feature type="domain" description="Flagellin N-terminal" evidence="5">
    <location>
        <begin position="12"/>
        <end position="137"/>
    </location>
</feature>
<evidence type="ECO:0000256" key="4">
    <source>
        <dbReference type="RuleBase" id="RU362073"/>
    </source>
</evidence>
<dbReference type="Pfam" id="PF00669">
    <property type="entry name" value="Flagellin_N"/>
    <property type="match status" value="1"/>
</dbReference>
<keyword evidence="3 4" id="KW-0975">Bacterial flagellum</keyword>
<dbReference type="PANTHER" id="PTHR42792">
    <property type="entry name" value="FLAGELLIN"/>
    <property type="match status" value="1"/>
</dbReference>
<evidence type="ECO:0000256" key="2">
    <source>
        <dbReference type="ARBA" id="ARBA00020110"/>
    </source>
</evidence>
<comment type="function">
    <text evidence="4">Flagellin is the subunit protein which polymerizes to form the filaments of bacterial flagella.</text>
</comment>
<evidence type="ECO:0000259" key="5">
    <source>
        <dbReference type="Pfam" id="PF00669"/>
    </source>
</evidence>
<feature type="domain" description="Flagellin C-terminal" evidence="6">
    <location>
        <begin position="183"/>
        <end position="268"/>
    </location>
</feature>
<dbReference type="Gene3D" id="1.20.1330.10">
    <property type="entry name" value="f41 fragment of flagellin, N-terminal domain"/>
    <property type="match status" value="1"/>
</dbReference>
<dbReference type="EMBL" id="LILB01000005">
    <property type="protein sequence ID" value="KOO49598.1"/>
    <property type="molecule type" value="Genomic_DNA"/>
</dbReference>
<dbReference type="GO" id="GO:0005198">
    <property type="term" value="F:structural molecule activity"/>
    <property type="evidence" value="ECO:0007669"/>
    <property type="project" value="UniProtKB-UniRule"/>
</dbReference>
<keyword evidence="7" id="KW-0282">Flagellum</keyword>
<organism evidence="7 8">
    <name type="scientific">Viridibacillus arvi</name>
    <dbReference type="NCBI Taxonomy" id="263475"/>
    <lineage>
        <taxon>Bacteria</taxon>
        <taxon>Bacillati</taxon>
        <taxon>Bacillota</taxon>
        <taxon>Bacilli</taxon>
        <taxon>Bacillales</taxon>
        <taxon>Caryophanaceae</taxon>
        <taxon>Viridibacillus</taxon>
    </lineage>
</organism>
<name>A0A0M0LFX1_9BACL</name>
<evidence type="ECO:0000313" key="7">
    <source>
        <dbReference type="EMBL" id="KOO49598.1"/>
    </source>
</evidence>
<evidence type="ECO:0000313" key="8">
    <source>
        <dbReference type="Proteomes" id="UP000036867"/>
    </source>
</evidence>
<gene>
    <name evidence="7" type="ORF">AMD00_14750</name>
</gene>
<dbReference type="PANTHER" id="PTHR42792:SF2">
    <property type="entry name" value="FLAGELLIN"/>
    <property type="match status" value="1"/>
</dbReference>
<dbReference type="GO" id="GO:0009288">
    <property type="term" value="C:bacterial-type flagellum"/>
    <property type="evidence" value="ECO:0007669"/>
    <property type="project" value="UniProtKB-SubCell"/>
</dbReference>
<dbReference type="InterPro" id="IPR001492">
    <property type="entry name" value="Flagellin"/>
</dbReference>
<dbReference type="GO" id="GO:0005576">
    <property type="term" value="C:extracellular region"/>
    <property type="evidence" value="ECO:0007669"/>
    <property type="project" value="UniProtKB-SubCell"/>
</dbReference>
<keyword evidence="7" id="KW-0966">Cell projection</keyword>
<proteinExistence type="inferred from homology"/>
<comment type="similarity">
    <text evidence="1 4">Belongs to the bacterial flagellin family.</text>
</comment>
<dbReference type="InterPro" id="IPR046358">
    <property type="entry name" value="Flagellin_C"/>
</dbReference>
<dbReference type="PRINTS" id="PR00207">
    <property type="entry name" value="FLAGELLIN"/>
</dbReference>
<keyword evidence="4" id="KW-0964">Secreted</keyword>